<dbReference type="SUPFAM" id="SSF52833">
    <property type="entry name" value="Thioredoxin-like"/>
    <property type="match status" value="1"/>
</dbReference>
<keyword evidence="8" id="KW-1185">Reference proteome</keyword>
<dbReference type="InterPro" id="IPR008333">
    <property type="entry name" value="Cbr1-like_FAD-bd_dom"/>
</dbReference>
<organism evidence="7 8">
    <name type="scientific">Chaetoceros tenuissimus</name>
    <dbReference type="NCBI Taxonomy" id="426638"/>
    <lineage>
        <taxon>Eukaryota</taxon>
        <taxon>Sar</taxon>
        <taxon>Stramenopiles</taxon>
        <taxon>Ochrophyta</taxon>
        <taxon>Bacillariophyta</taxon>
        <taxon>Coscinodiscophyceae</taxon>
        <taxon>Chaetocerotophycidae</taxon>
        <taxon>Chaetocerotales</taxon>
        <taxon>Chaetocerotaceae</taxon>
        <taxon>Chaetoceros</taxon>
    </lineage>
</organism>
<evidence type="ECO:0000256" key="2">
    <source>
        <dbReference type="ARBA" id="ARBA00022630"/>
    </source>
</evidence>
<comment type="cofactor">
    <cofactor evidence="1 5">
        <name>FAD</name>
        <dbReference type="ChEBI" id="CHEBI:57692"/>
    </cofactor>
</comment>
<keyword evidence="2 5" id="KW-0285">Flavoprotein</keyword>
<dbReference type="GO" id="GO:0016491">
    <property type="term" value="F:oxidoreductase activity"/>
    <property type="evidence" value="ECO:0007669"/>
    <property type="project" value="UniProtKB-KW"/>
</dbReference>
<dbReference type="PANTHER" id="PTHR19370:SF184">
    <property type="entry name" value="NADH-CYTOCHROME B5 REDUCTASE-LIKE"/>
    <property type="match status" value="1"/>
</dbReference>
<dbReference type="SUPFAM" id="SSF63380">
    <property type="entry name" value="Riboflavin synthase domain-like"/>
    <property type="match status" value="1"/>
</dbReference>
<dbReference type="InterPro" id="IPR017938">
    <property type="entry name" value="Riboflavin_synthase-like_b-brl"/>
</dbReference>
<proteinExistence type="predicted"/>
<evidence type="ECO:0000313" key="8">
    <source>
        <dbReference type="Proteomes" id="UP001054902"/>
    </source>
</evidence>
<dbReference type="Pfam" id="PF00970">
    <property type="entry name" value="FAD_binding_6"/>
    <property type="match status" value="1"/>
</dbReference>
<feature type="binding site" evidence="5">
    <location>
        <position position="266"/>
    </location>
    <ligand>
        <name>FAD</name>
        <dbReference type="ChEBI" id="CHEBI:57692"/>
    </ligand>
</feature>
<keyword evidence="3 5" id="KW-0274">FAD</keyword>
<gene>
    <name evidence="7" type="ORF">CTEN210_11424</name>
</gene>
<evidence type="ECO:0000256" key="3">
    <source>
        <dbReference type="ARBA" id="ARBA00022827"/>
    </source>
</evidence>
<comment type="caution">
    <text evidence="7">The sequence shown here is derived from an EMBL/GenBank/DDBJ whole genome shotgun (WGS) entry which is preliminary data.</text>
</comment>
<dbReference type="InterPro" id="IPR036249">
    <property type="entry name" value="Thioredoxin-like_sf"/>
</dbReference>
<dbReference type="Gene3D" id="3.40.30.10">
    <property type="entry name" value="Glutaredoxin"/>
    <property type="match status" value="1"/>
</dbReference>
<protein>
    <recommendedName>
        <fullName evidence="6">Flavoprotein pyridine nucleotide cytochrome reductase-like FAD-binding domain-containing protein</fullName>
    </recommendedName>
</protein>
<evidence type="ECO:0000259" key="6">
    <source>
        <dbReference type="Pfam" id="PF00970"/>
    </source>
</evidence>
<feature type="binding site" evidence="5">
    <location>
        <position position="249"/>
    </location>
    <ligand>
        <name>FAD</name>
        <dbReference type="ChEBI" id="CHEBI:57692"/>
    </ligand>
</feature>
<feature type="binding site" evidence="5">
    <location>
        <position position="247"/>
    </location>
    <ligand>
        <name>FAD</name>
        <dbReference type="ChEBI" id="CHEBI:57692"/>
    </ligand>
</feature>
<dbReference type="Gene3D" id="2.40.30.10">
    <property type="entry name" value="Translation factors"/>
    <property type="match status" value="1"/>
</dbReference>
<evidence type="ECO:0000256" key="4">
    <source>
        <dbReference type="ARBA" id="ARBA00023002"/>
    </source>
</evidence>
<evidence type="ECO:0000256" key="1">
    <source>
        <dbReference type="ARBA" id="ARBA00001974"/>
    </source>
</evidence>
<dbReference type="PANTHER" id="PTHR19370">
    <property type="entry name" value="NADH-CYTOCHROME B5 REDUCTASE"/>
    <property type="match status" value="1"/>
</dbReference>
<evidence type="ECO:0000256" key="5">
    <source>
        <dbReference type="PIRSR" id="PIRSR601834-1"/>
    </source>
</evidence>
<sequence length="491" mass="55621">MNARTEAEIYVCQSRTCKGKGSEGTLIEIEELAKIVGNCVVEETGCMGYCSQGPAVYIQHSDKRKTKSKKGVVKVRVNTFQRSKEIVEQASRQQVDTSTLPVETERQLTYIRTQKQRQLYVDTYQWNKALATYDLENIKDSNEWESFKSLVEKIGYKIHSSYAFVSPPFACFQNIPSAIENYVAWELKGIKVVSKHSAIFQFKSDNLKRGTPHPRGYGKQIEPVTWHISMLGEIGWNKEGPLPWIERDYTPISGGLEWERGQCDILIKVYPNGNLTSWLHQNHAQLGRKFWLSKPRTTLSIPSLTLDGDGLRPKSVLLLLAGSGIVALPQILAHRDPANKLGISTARYNQMLCPIDVIQSCRKDDILLLKKIKDYCIEGLQQTDKRKPYRGIRNYTLLLTDSVEQEDLNASPFPCFQNTREHLPDIILADVPNASIMNSQRLNIDIVQNSLLRLEKPFRVVVSGPDTFNQAAREFLDKCNVESGEITVLSA</sequence>
<dbReference type="InterPro" id="IPR001834">
    <property type="entry name" value="CBR-like"/>
</dbReference>
<feature type="binding site" evidence="5">
    <location>
        <position position="268"/>
    </location>
    <ligand>
        <name>FAD</name>
        <dbReference type="ChEBI" id="CHEBI:57692"/>
    </ligand>
</feature>
<dbReference type="EMBL" id="BLLK01000047">
    <property type="protein sequence ID" value="GFH54948.1"/>
    <property type="molecule type" value="Genomic_DNA"/>
</dbReference>
<dbReference type="Proteomes" id="UP001054902">
    <property type="component" value="Unassembled WGS sequence"/>
</dbReference>
<keyword evidence="4" id="KW-0560">Oxidoreductase</keyword>
<name>A0AAD3H9I4_9STRA</name>
<feature type="domain" description="Flavoprotein pyridine nucleotide cytochrome reductase-like FAD-binding" evidence="6">
    <location>
        <begin position="246"/>
        <end position="288"/>
    </location>
</feature>
<dbReference type="CDD" id="cd02980">
    <property type="entry name" value="TRX_Fd_family"/>
    <property type="match status" value="1"/>
</dbReference>
<dbReference type="AlphaFoldDB" id="A0AAD3H9I4"/>
<accession>A0AAD3H9I4</accession>
<reference evidence="7 8" key="1">
    <citation type="journal article" date="2021" name="Sci. Rep.">
        <title>The genome of the diatom Chaetoceros tenuissimus carries an ancient integrated fragment of an extant virus.</title>
        <authorList>
            <person name="Hongo Y."/>
            <person name="Kimura K."/>
            <person name="Takaki Y."/>
            <person name="Yoshida Y."/>
            <person name="Baba S."/>
            <person name="Kobayashi G."/>
            <person name="Nagasaki K."/>
            <person name="Hano T."/>
            <person name="Tomaru Y."/>
        </authorList>
    </citation>
    <scope>NUCLEOTIDE SEQUENCE [LARGE SCALE GENOMIC DNA]</scope>
    <source>
        <strain evidence="7 8">NIES-3715</strain>
    </source>
</reference>
<evidence type="ECO:0000313" key="7">
    <source>
        <dbReference type="EMBL" id="GFH54948.1"/>
    </source>
</evidence>